<reference evidence="1 2" key="1">
    <citation type="submission" date="2022-05" db="EMBL/GenBank/DDBJ databases">
        <authorList>
            <consortium name="Genoscope - CEA"/>
            <person name="William W."/>
        </authorList>
    </citation>
    <scope>NUCLEOTIDE SEQUENCE [LARGE SCALE GENOMIC DNA]</scope>
</reference>
<proteinExistence type="predicted"/>
<dbReference type="PANTHER" id="PTHR35450:SF2">
    <property type="entry name" value="REVERSE TRANSCRIPTASE DOMAIN-CONTAINING PROTEIN"/>
    <property type="match status" value="1"/>
</dbReference>
<protein>
    <submittedName>
        <fullName evidence="1">Uncharacterized protein</fullName>
    </submittedName>
</protein>
<evidence type="ECO:0000313" key="1">
    <source>
        <dbReference type="EMBL" id="CAH3178943.1"/>
    </source>
</evidence>
<evidence type="ECO:0000313" key="2">
    <source>
        <dbReference type="Proteomes" id="UP001159405"/>
    </source>
</evidence>
<organism evidence="1 2">
    <name type="scientific">Porites lobata</name>
    <dbReference type="NCBI Taxonomy" id="104759"/>
    <lineage>
        <taxon>Eukaryota</taxon>
        <taxon>Metazoa</taxon>
        <taxon>Cnidaria</taxon>
        <taxon>Anthozoa</taxon>
        <taxon>Hexacorallia</taxon>
        <taxon>Scleractinia</taxon>
        <taxon>Fungiina</taxon>
        <taxon>Poritidae</taxon>
        <taxon>Porites</taxon>
    </lineage>
</organism>
<keyword evidence="2" id="KW-1185">Reference proteome</keyword>
<dbReference type="PANTHER" id="PTHR35450">
    <property type="entry name" value="REVERSE TRANSCRIPTASE DOMAIN-CONTAINING PROTEIN"/>
    <property type="match status" value="1"/>
</dbReference>
<name>A0ABN8RJ46_9CNID</name>
<accession>A0ABN8RJ46</accession>
<sequence length="103" mass="12155">MTMHEVLHPKSDVDRVYLPKQKGGRGLISCEMCVKTEENNRAWYVRNLKERLMEVVRKTKILNSEGAKEKNEFKQDRQNAMDREKKCMVNLQGKCLRADKERS</sequence>
<comment type="caution">
    <text evidence="1">The sequence shown here is derived from an EMBL/GenBank/DDBJ whole genome shotgun (WGS) entry which is preliminary data.</text>
</comment>
<gene>
    <name evidence="1" type="ORF">PLOB_00021092</name>
</gene>
<dbReference type="EMBL" id="CALNXK010000247">
    <property type="protein sequence ID" value="CAH3178943.1"/>
    <property type="molecule type" value="Genomic_DNA"/>
</dbReference>
<dbReference type="Proteomes" id="UP001159405">
    <property type="component" value="Unassembled WGS sequence"/>
</dbReference>